<reference evidence="2" key="1">
    <citation type="submission" date="2023-07" db="EMBL/GenBank/DDBJ databases">
        <title>A draft genome of Kazachstania heterogenica Y-27499.</title>
        <authorList>
            <person name="Donic C."/>
            <person name="Kralova J.S."/>
            <person name="Fidel L."/>
            <person name="Ben-Dor S."/>
            <person name="Jung S."/>
        </authorList>
    </citation>
    <scope>NUCLEOTIDE SEQUENCE [LARGE SCALE GENOMIC DNA]</scope>
    <source>
        <strain evidence="2">Y27499</strain>
    </source>
</reference>
<gene>
    <name evidence="1" type="ORF">RI543_002920</name>
</gene>
<comment type="caution">
    <text evidence="1">The sequence shown here is derived from an EMBL/GenBank/DDBJ whole genome shotgun (WGS) entry which is preliminary data.</text>
</comment>
<evidence type="ECO:0000313" key="1">
    <source>
        <dbReference type="EMBL" id="KAK5779797.1"/>
    </source>
</evidence>
<dbReference type="Proteomes" id="UP001306508">
    <property type="component" value="Unassembled WGS sequence"/>
</dbReference>
<accession>A0AAN7WQL4</accession>
<proteinExistence type="predicted"/>
<name>A0AAN7WQL4_9SACH</name>
<protein>
    <submittedName>
        <fullName evidence="1">Uncharacterized protein</fullName>
    </submittedName>
</protein>
<dbReference type="AlphaFoldDB" id="A0AAN7WQL4"/>
<organism evidence="1 2">
    <name type="scientific">Arxiozyma heterogenica</name>
    <dbReference type="NCBI Taxonomy" id="278026"/>
    <lineage>
        <taxon>Eukaryota</taxon>
        <taxon>Fungi</taxon>
        <taxon>Dikarya</taxon>
        <taxon>Ascomycota</taxon>
        <taxon>Saccharomycotina</taxon>
        <taxon>Saccharomycetes</taxon>
        <taxon>Saccharomycetales</taxon>
        <taxon>Saccharomycetaceae</taxon>
        <taxon>Arxiozyma</taxon>
    </lineage>
</organism>
<sequence length="199" mass="23337">MISHQQTQTLKRACSHFELESPFPETLKRKKYSHQINQNNILDSTGRPISPISSIYMENKVCQLKQNPMEEQYRYQNRNDDNYSNSHNNRNIFSRNFMTPIPTPLNQTRYINHINNIYNANSEPYCEVEEYMAKGYESMEYNSHNIQLHNGSGSNNNENKNSHDNNMASMQYSLYDLTQEELDMMIMDDATLTNINAVC</sequence>
<dbReference type="EMBL" id="JAWIZZ010000046">
    <property type="protein sequence ID" value="KAK5779797.1"/>
    <property type="molecule type" value="Genomic_DNA"/>
</dbReference>
<evidence type="ECO:0000313" key="2">
    <source>
        <dbReference type="Proteomes" id="UP001306508"/>
    </source>
</evidence>
<keyword evidence="2" id="KW-1185">Reference proteome</keyword>